<organism evidence="1 2">
    <name type="scientific">Blepharisma stoltei</name>
    <dbReference type="NCBI Taxonomy" id="1481888"/>
    <lineage>
        <taxon>Eukaryota</taxon>
        <taxon>Sar</taxon>
        <taxon>Alveolata</taxon>
        <taxon>Ciliophora</taxon>
        <taxon>Postciliodesmatophora</taxon>
        <taxon>Heterotrichea</taxon>
        <taxon>Heterotrichida</taxon>
        <taxon>Blepharismidae</taxon>
        <taxon>Blepharisma</taxon>
    </lineage>
</organism>
<gene>
    <name evidence="1" type="ORF">BSTOLATCC_MIC46644</name>
</gene>
<name>A0AAU9JL94_9CILI</name>
<accession>A0AAU9JL94</accession>
<proteinExistence type="predicted"/>
<protein>
    <submittedName>
        <fullName evidence="1">Uncharacterized protein</fullName>
    </submittedName>
</protein>
<reference evidence="1" key="1">
    <citation type="submission" date="2021-09" db="EMBL/GenBank/DDBJ databases">
        <authorList>
            <consortium name="AG Swart"/>
            <person name="Singh M."/>
            <person name="Singh A."/>
            <person name="Seah K."/>
            <person name="Emmerich C."/>
        </authorList>
    </citation>
    <scope>NUCLEOTIDE SEQUENCE</scope>
    <source>
        <strain evidence="1">ATCC30299</strain>
    </source>
</reference>
<dbReference type="AlphaFoldDB" id="A0AAU9JL94"/>
<evidence type="ECO:0000313" key="2">
    <source>
        <dbReference type="Proteomes" id="UP001162131"/>
    </source>
</evidence>
<evidence type="ECO:0000313" key="1">
    <source>
        <dbReference type="EMBL" id="CAG9328651.1"/>
    </source>
</evidence>
<dbReference type="Proteomes" id="UP001162131">
    <property type="component" value="Unassembled WGS sequence"/>
</dbReference>
<keyword evidence="2" id="KW-1185">Reference proteome</keyword>
<sequence>MREYYYNCDKAIIDKSRFLPLLDHNGFIIECNLSIKLTAFSNEAYYMVSFSKHKTSRQLILLSEDGFVYSHTSQLSTLIESENACLHNMMISELFLGIDFNNFRLFEPVIIQLKNKKLALVRIVKALKATKIHTILVISDRNEIEKWLKKESEEQIEYFNAVKLATDMILDCERDDNEII</sequence>
<dbReference type="EMBL" id="CAJZBQ010000046">
    <property type="protein sequence ID" value="CAG9328651.1"/>
    <property type="molecule type" value="Genomic_DNA"/>
</dbReference>
<comment type="caution">
    <text evidence="1">The sequence shown here is derived from an EMBL/GenBank/DDBJ whole genome shotgun (WGS) entry which is preliminary data.</text>
</comment>